<dbReference type="InterPro" id="IPR002957">
    <property type="entry name" value="Keratin_I"/>
</dbReference>
<reference evidence="6" key="1">
    <citation type="submission" date="2021-06" db="EMBL/GenBank/DDBJ databases">
        <authorList>
            <consortium name="Wellcome Sanger Institute Data Sharing"/>
        </authorList>
    </citation>
    <scope>NUCLEOTIDE SEQUENCE [LARGE SCALE GENOMIC DNA]</scope>
</reference>
<protein>
    <submittedName>
        <fullName evidence="6">Keratin 222</fullName>
    </submittedName>
</protein>
<dbReference type="InterPro" id="IPR039008">
    <property type="entry name" value="IF_rod_dom"/>
</dbReference>
<dbReference type="GO" id="GO:0005198">
    <property type="term" value="F:structural molecule activity"/>
    <property type="evidence" value="ECO:0007669"/>
    <property type="project" value="InterPro"/>
</dbReference>
<evidence type="ECO:0000256" key="3">
    <source>
        <dbReference type="RuleBase" id="RU000685"/>
    </source>
</evidence>
<evidence type="ECO:0000259" key="5">
    <source>
        <dbReference type="PROSITE" id="PS51842"/>
    </source>
</evidence>
<dbReference type="Gene3D" id="1.20.5.500">
    <property type="entry name" value="Single helix bin"/>
    <property type="match status" value="1"/>
</dbReference>
<gene>
    <name evidence="6" type="primary">KRT222</name>
</gene>
<dbReference type="PRINTS" id="PR01248">
    <property type="entry name" value="TYPE1KERATIN"/>
</dbReference>
<feature type="coiled-coil region" evidence="4">
    <location>
        <begin position="4"/>
        <end position="45"/>
    </location>
</feature>
<proteinExistence type="inferred from homology"/>
<feature type="coiled-coil region" evidence="4">
    <location>
        <begin position="116"/>
        <end position="227"/>
    </location>
</feature>
<name>A0A8C4XGT4_ERPCA</name>
<dbReference type="InterPro" id="IPR018039">
    <property type="entry name" value="IF_conserved"/>
</dbReference>
<evidence type="ECO:0000256" key="1">
    <source>
        <dbReference type="ARBA" id="ARBA00022754"/>
    </source>
</evidence>
<organism evidence="6 7">
    <name type="scientific">Erpetoichthys calabaricus</name>
    <name type="common">Rope fish</name>
    <name type="synonym">Calamoichthys calabaricus</name>
    <dbReference type="NCBI Taxonomy" id="27687"/>
    <lineage>
        <taxon>Eukaryota</taxon>
        <taxon>Metazoa</taxon>
        <taxon>Chordata</taxon>
        <taxon>Craniata</taxon>
        <taxon>Vertebrata</taxon>
        <taxon>Euteleostomi</taxon>
        <taxon>Actinopterygii</taxon>
        <taxon>Polypteriformes</taxon>
        <taxon>Polypteridae</taxon>
        <taxon>Erpetoichthys</taxon>
    </lineage>
</organism>
<dbReference type="PANTHER" id="PTHR47082:SF1">
    <property type="entry name" value="KERATIN-LIKE PROTEIN KRT222"/>
    <property type="match status" value="1"/>
</dbReference>
<sequence length="386" mass="43685">MSWNQQLQDRISALREMKKHLEQQNKVLEREVATKRTEIQDVKQIHKETVQALQHSAPPLPDVVVLQKDDGSGMELSQLLDEIRMHYESLITTSSSCHGAASQSSDITQLLEAEPCATLSKDNEALKAARAELKEVRRQWQTLQVEIESLHALEKSLVGSLQASEEQFRAQLHDLSAVIQSLEMELLETREGIECQRQKHEHLLNTKVRLEQEIATYRSLLEQEEKRIHRLSSPKPQVTSDPTESNLELTASCRKGSKKGKVLMRHRSLVLPSASECEKTLAKKIETVASQEILQGNVVRESAEAHGTVETEKIDEAIREWECSFFKGNPHLKKKSVSLRFDLHLAVADEGCAQMKQDSLPDVEVRLVMKRSRSISNIAPQSQLGF</sequence>
<evidence type="ECO:0000313" key="6">
    <source>
        <dbReference type="Ensembl" id="ENSECRP00000029766.1"/>
    </source>
</evidence>
<dbReference type="Ensembl" id="ENSECRT00000030398.1">
    <property type="protein sequence ID" value="ENSECRP00000029766.1"/>
    <property type="gene ID" value="ENSECRG00000020208.1"/>
</dbReference>
<dbReference type="InterPro" id="IPR052857">
    <property type="entry name" value="IF_Keratin-like"/>
</dbReference>
<keyword evidence="7" id="KW-1185">Reference proteome</keyword>
<dbReference type="AlphaFoldDB" id="A0A8C4XGT4"/>
<dbReference type="Pfam" id="PF00038">
    <property type="entry name" value="Filament"/>
    <property type="match status" value="1"/>
</dbReference>
<dbReference type="Proteomes" id="UP000694620">
    <property type="component" value="Chromosome 14"/>
</dbReference>
<dbReference type="PANTHER" id="PTHR47082">
    <property type="entry name" value="KERATIN-LIKE PROTEIN KRT222"/>
    <property type="match status" value="1"/>
</dbReference>
<keyword evidence="1 3" id="KW-0403">Intermediate filament</keyword>
<dbReference type="PROSITE" id="PS51842">
    <property type="entry name" value="IF_ROD_2"/>
    <property type="match status" value="1"/>
</dbReference>
<accession>A0A8C4XGT4</accession>
<dbReference type="GeneTree" id="ENSGT00940000159655"/>
<evidence type="ECO:0000313" key="7">
    <source>
        <dbReference type="Proteomes" id="UP000694620"/>
    </source>
</evidence>
<dbReference type="GO" id="GO:0005882">
    <property type="term" value="C:intermediate filament"/>
    <property type="evidence" value="ECO:0007669"/>
    <property type="project" value="UniProtKB-KW"/>
</dbReference>
<dbReference type="SUPFAM" id="SSF64593">
    <property type="entry name" value="Intermediate filament protein, coiled coil region"/>
    <property type="match status" value="1"/>
</dbReference>
<dbReference type="PROSITE" id="PS00226">
    <property type="entry name" value="IF_ROD_1"/>
    <property type="match status" value="1"/>
</dbReference>
<keyword evidence="2 4" id="KW-0175">Coiled coil</keyword>
<reference evidence="6" key="2">
    <citation type="submission" date="2025-08" db="UniProtKB">
        <authorList>
            <consortium name="Ensembl"/>
        </authorList>
    </citation>
    <scope>IDENTIFICATION</scope>
</reference>
<dbReference type="SMART" id="SM01391">
    <property type="entry name" value="Filament"/>
    <property type="match status" value="1"/>
</dbReference>
<evidence type="ECO:0000256" key="4">
    <source>
        <dbReference type="SAM" id="Coils"/>
    </source>
</evidence>
<dbReference type="Gene3D" id="1.20.5.170">
    <property type="match status" value="1"/>
</dbReference>
<comment type="similarity">
    <text evidence="3">Belongs to the intermediate filament family.</text>
</comment>
<feature type="domain" description="IF rod" evidence="5">
    <location>
        <begin position="1"/>
        <end position="228"/>
    </location>
</feature>
<reference evidence="6" key="3">
    <citation type="submission" date="2025-09" db="UniProtKB">
        <authorList>
            <consortium name="Ensembl"/>
        </authorList>
    </citation>
    <scope>IDENTIFICATION</scope>
</reference>
<evidence type="ECO:0000256" key="2">
    <source>
        <dbReference type="ARBA" id="ARBA00023054"/>
    </source>
</evidence>